<protein>
    <submittedName>
        <fullName evidence="2">WGS project CAEQ00000000 data, annotated contig 1735</fullName>
    </submittedName>
</protein>
<feature type="region of interest" description="Disordered" evidence="1">
    <location>
        <begin position="226"/>
        <end position="246"/>
    </location>
</feature>
<feature type="region of interest" description="Disordered" evidence="1">
    <location>
        <begin position="397"/>
        <end position="420"/>
    </location>
</feature>
<dbReference type="EMBL" id="CAEQ01001170">
    <property type="protein sequence ID" value="CCD13500.1"/>
    <property type="molecule type" value="Genomic_DNA"/>
</dbReference>
<feature type="region of interest" description="Disordered" evidence="1">
    <location>
        <begin position="170"/>
        <end position="194"/>
    </location>
</feature>
<dbReference type="Proteomes" id="UP000000702">
    <property type="component" value="Unassembled WGS sequence"/>
</dbReference>
<evidence type="ECO:0000313" key="2">
    <source>
        <dbReference type="EMBL" id="CCD13500.1"/>
    </source>
</evidence>
<dbReference type="OMA" id="SHANCCK"/>
<reference evidence="2 3" key="2">
    <citation type="journal article" date="2012" name="Proc. Natl. Acad. Sci. U.S.A.">
        <title>Antigenic diversity is generated by distinct evolutionary mechanisms in African trypanosome species.</title>
        <authorList>
            <person name="Jackson A.P."/>
            <person name="Berry A."/>
            <person name="Aslett M."/>
            <person name="Allison H.C."/>
            <person name="Burton P."/>
            <person name="Vavrova-Anderson J."/>
            <person name="Brown R."/>
            <person name="Browne H."/>
            <person name="Corton N."/>
            <person name="Hauser H."/>
            <person name="Gamble J."/>
            <person name="Gilderthorp R."/>
            <person name="Marcello L."/>
            <person name="McQuillan J."/>
            <person name="Otto T.D."/>
            <person name="Quail M.A."/>
            <person name="Sanders M.J."/>
            <person name="van Tonder A."/>
            <person name="Ginger M.L."/>
            <person name="Field M.C."/>
            <person name="Barry J.D."/>
            <person name="Hertz-Fowler C."/>
            <person name="Berriman M."/>
        </authorList>
    </citation>
    <scope>NUCLEOTIDE SEQUENCE [LARGE SCALE GENOMIC DNA]</scope>
    <source>
        <strain evidence="2 3">IL3000</strain>
    </source>
</reference>
<organism evidence="2 3">
    <name type="scientific">Trypanosoma congolense (strain IL3000)</name>
    <dbReference type="NCBI Taxonomy" id="1068625"/>
    <lineage>
        <taxon>Eukaryota</taxon>
        <taxon>Discoba</taxon>
        <taxon>Euglenozoa</taxon>
        <taxon>Kinetoplastea</taxon>
        <taxon>Metakinetoplastina</taxon>
        <taxon>Trypanosomatida</taxon>
        <taxon>Trypanosomatidae</taxon>
        <taxon>Trypanosoma</taxon>
        <taxon>Nannomonas</taxon>
    </lineage>
</organism>
<reference evidence="3" key="1">
    <citation type="submission" date="2011-07" db="EMBL/GenBank/DDBJ databases">
        <title>Divergent evolution of antigenic variation in African trypanosomes.</title>
        <authorList>
            <person name="Jackson A.P."/>
            <person name="Berry A."/>
            <person name="Allison H.C."/>
            <person name="Burton P."/>
            <person name="Anderson J."/>
            <person name="Aslett M."/>
            <person name="Brown R."/>
            <person name="Corton N."/>
            <person name="Harris D."/>
            <person name="Hauser H."/>
            <person name="Gamble J."/>
            <person name="Gilderthorp R."/>
            <person name="McQuillan J."/>
            <person name="Quail M.A."/>
            <person name="Sanders M."/>
            <person name="Van Tonder A."/>
            <person name="Ginger M.L."/>
            <person name="Donelson J.E."/>
            <person name="Field M.C."/>
            <person name="Barry J.D."/>
            <person name="Berriman M."/>
            <person name="Hertz-Fowler C."/>
        </authorList>
    </citation>
    <scope>NUCLEOTIDE SEQUENCE [LARGE SCALE GENOMIC DNA]</scope>
    <source>
        <strain evidence="3">IL3000</strain>
    </source>
</reference>
<comment type="caution">
    <text evidence="2">The sequence shown here is derived from an EMBL/GenBank/DDBJ whole genome shotgun (WGS) entry which is preliminary data.</text>
</comment>
<dbReference type="VEuPathDB" id="TriTrypDB:TcIL3000_0_42460"/>
<sequence length="516" mass="56659">MGDDLDAGCDRAFASLQSFARRLQDILEVPTPDCLFTCSGPAGGKWFDDDGRQSRMTDRVDFRGGCNHTQQMPPSALQKTSPLSAFQACVGLESLHDRRKRFATEAADVAGQAQDAYSHEWKQSNVPQQRLSAFQATSPTCSQYVENMWSRLYMSGSTMGPEIYVKNHHQASNSSSGVSAQKVSRGSMGGQCFSRAEDMPSREVKGIGLRRKIETLDREKGWCRSTRIDPQPRTASLKHHGTTQRAPRTFAAHRRGHVDPTGLGSYLRSGFSAPQSGECVQPSYTGWMSEVPLPQAASSGDAFGLEECCMRDTEKRRKHNYLPATGLKDVVRTRSGDVAARCQRWSAQKEAKLMEMRVSQQETESKDCTFAPHVCRAASHPRAPGVYGASMTPQSFNTNKDCAARRPPYAPERNAPSGRVRARSELHLSKSSELTSHANCCKEGFALRAQGSELGSSFGLNDKPNEASTVCPPTRGCSPANPDTSVFERIYSRVCSSNCIEYESGAEPLPFTHVGY</sequence>
<proteinExistence type="predicted"/>
<evidence type="ECO:0000313" key="3">
    <source>
        <dbReference type="Proteomes" id="UP000000702"/>
    </source>
</evidence>
<dbReference type="AlphaFoldDB" id="F9W8G8"/>
<evidence type="ECO:0000256" key="1">
    <source>
        <dbReference type="SAM" id="MobiDB-lite"/>
    </source>
</evidence>
<feature type="compositionally biased region" description="Polar residues" evidence="1">
    <location>
        <begin position="170"/>
        <end position="184"/>
    </location>
</feature>
<accession>F9W8G8</accession>
<gene>
    <name evidence="2" type="ORF">TCIL3000_0_42460</name>
</gene>
<keyword evidence="3" id="KW-1185">Reference proteome</keyword>
<name>F9W8G8_TRYCI</name>